<feature type="region of interest" description="Disordered" evidence="1">
    <location>
        <begin position="1"/>
        <end position="112"/>
    </location>
</feature>
<dbReference type="Proteomes" id="UP000005206">
    <property type="component" value="Chromosome 8"/>
</dbReference>
<dbReference type="GeneID" id="9678690"/>
<evidence type="ECO:0000313" key="3">
    <source>
        <dbReference type="Proteomes" id="UP000005206"/>
    </source>
</evidence>
<dbReference type="EMBL" id="GG698909">
    <property type="protein sequence ID" value="EEU41170.1"/>
    <property type="molecule type" value="Genomic_DNA"/>
</dbReference>
<dbReference type="RefSeq" id="XP_003046883.1">
    <property type="nucleotide sequence ID" value="XM_003046837.1"/>
</dbReference>
<evidence type="ECO:0000256" key="1">
    <source>
        <dbReference type="SAM" id="MobiDB-lite"/>
    </source>
</evidence>
<name>C7Z3N8_FUSV7</name>
<feature type="region of interest" description="Disordered" evidence="1">
    <location>
        <begin position="186"/>
        <end position="214"/>
    </location>
</feature>
<feature type="compositionally biased region" description="Basic and acidic residues" evidence="1">
    <location>
        <begin position="38"/>
        <end position="51"/>
    </location>
</feature>
<sequence>MSQKYDRKHKEKFGNHRRGSAPAGNGTGNPPPKHHGRPHDSSDRRQDKIAQRNESAVNLSFDQNTIAAPRADSRSPSPSPGDDGNHDEANNDEPTASLSPSLDVLPHESGSLSLSGRPPLLVFPSRMPLVPPASPLHLRLQTDYRELSELAQLYQHLQKALDDEAAKLVELRADLEDQINDLRQELEGAHYSNRDTDSRPYISSSEDYVTRREH</sequence>
<feature type="compositionally biased region" description="Basic and acidic residues" evidence="1">
    <location>
        <begin position="186"/>
        <end position="198"/>
    </location>
</feature>
<gene>
    <name evidence="2" type="ORF">NECHADRAFT_83316</name>
</gene>
<keyword evidence="3" id="KW-1185">Reference proteome</keyword>
<organism evidence="2 3">
    <name type="scientific">Fusarium vanettenii (strain ATCC MYA-4622 / CBS 123669 / FGSC 9596 / NRRL 45880 / 77-13-4)</name>
    <name type="common">Fusarium solani subsp. pisi</name>
    <dbReference type="NCBI Taxonomy" id="660122"/>
    <lineage>
        <taxon>Eukaryota</taxon>
        <taxon>Fungi</taxon>
        <taxon>Dikarya</taxon>
        <taxon>Ascomycota</taxon>
        <taxon>Pezizomycotina</taxon>
        <taxon>Sordariomycetes</taxon>
        <taxon>Hypocreomycetidae</taxon>
        <taxon>Hypocreales</taxon>
        <taxon>Nectriaceae</taxon>
        <taxon>Fusarium</taxon>
        <taxon>Fusarium solani species complex</taxon>
        <taxon>Fusarium vanettenii</taxon>
    </lineage>
</organism>
<dbReference type="KEGG" id="nhe:NECHADRAFT_83316"/>
<feature type="compositionally biased region" description="Polar residues" evidence="1">
    <location>
        <begin position="52"/>
        <end position="66"/>
    </location>
</feature>
<dbReference type="InParanoid" id="C7Z3N8"/>
<feature type="compositionally biased region" description="Basic residues" evidence="1">
    <location>
        <begin position="1"/>
        <end position="19"/>
    </location>
</feature>
<dbReference type="HOGENOM" id="CLU_1289249_0_0_1"/>
<reference evidence="2 3" key="1">
    <citation type="journal article" date="2009" name="PLoS Genet.">
        <title>The genome of Nectria haematococca: contribution of supernumerary chromosomes to gene expansion.</title>
        <authorList>
            <person name="Coleman J.J."/>
            <person name="Rounsley S.D."/>
            <person name="Rodriguez-Carres M."/>
            <person name="Kuo A."/>
            <person name="Wasmann C.C."/>
            <person name="Grimwood J."/>
            <person name="Schmutz J."/>
            <person name="Taga M."/>
            <person name="White G.J."/>
            <person name="Zhou S."/>
            <person name="Schwartz D.C."/>
            <person name="Freitag M."/>
            <person name="Ma L.J."/>
            <person name="Danchin E.G."/>
            <person name="Henrissat B."/>
            <person name="Coutinho P.M."/>
            <person name="Nelson D.R."/>
            <person name="Straney D."/>
            <person name="Napoli C.A."/>
            <person name="Barker B.M."/>
            <person name="Gribskov M."/>
            <person name="Rep M."/>
            <person name="Kroken S."/>
            <person name="Molnar I."/>
            <person name="Rensing C."/>
            <person name="Kennell J.C."/>
            <person name="Zamora J."/>
            <person name="Farman M.L."/>
            <person name="Selker E.U."/>
            <person name="Salamov A."/>
            <person name="Shapiro H."/>
            <person name="Pangilinan J."/>
            <person name="Lindquist E."/>
            <person name="Lamers C."/>
            <person name="Grigoriev I.V."/>
            <person name="Geiser D.M."/>
            <person name="Covert S.F."/>
            <person name="Temporini E."/>
            <person name="Vanetten H.D."/>
        </authorList>
    </citation>
    <scope>NUCLEOTIDE SEQUENCE [LARGE SCALE GENOMIC DNA]</scope>
    <source>
        <strain evidence="3">ATCC MYA-4622 / CBS 123669 / FGSC 9596 / NRRL 45880 / 77-13-4</strain>
    </source>
</reference>
<dbReference type="AlphaFoldDB" id="C7Z3N8"/>
<proteinExistence type="predicted"/>
<dbReference type="VEuPathDB" id="FungiDB:NECHADRAFT_83316"/>
<evidence type="ECO:0000313" key="2">
    <source>
        <dbReference type="EMBL" id="EEU41170.1"/>
    </source>
</evidence>
<accession>C7Z3N8</accession>
<protein>
    <submittedName>
        <fullName evidence="2">Uncharacterized protein</fullName>
    </submittedName>
</protein>
<feature type="compositionally biased region" description="Low complexity" evidence="1">
    <location>
        <begin position="67"/>
        <end position="82"/>
    </location>
</feature>